<protein>
    <recommendedName>
        <fullName evidence="2">Ig-like domain-containing protein</fullName>
    </recommendedName>
</protein>
<keyword evidence="4" id="KW-1185">Reference proteome</keyword>
<reference evidence="3" key="2">
    <citation type="submission" date="2020-11" db="EMBL/GenBank/DDBJ databases">
        <authorList>
            <person name="McCartney M.A."/>
            <person name="Auch B."/>
            <person name="Kono T."/>
            <person name="Mallez S."/>
            <person name="Becker A."/>
            <person name="Gohl D.M."/>
            <person name="Silverstein K.A.T."/>
            <person name="Koren S."/>
            <person name="Bechman K.B."/>
            <person name="Herman A."/>
            <person name="Abrahante J.E."/>
            <person name="Garbe J."/>
        </authorList>
    </citation>
    <scope>NUCLEOTIDE SEQUENCE</scope>
    <source>
        <strain evidence="3">Duluth1</strain>
        <tissue evidence="3">Whole animal</tissue>
    </source>
</reference>
<organism evidence="3 4">
    <name type="scientific">Dreissena polymorpha</name>
    <name type="common">Zebra mussel</name>
    <name type="synonym">Mytilus polymorpha</name>
    <dbReference type="NCBI Taxonomy" id="45954"/>
    <lineage>
        <taxon>Eukaryota</taxon>
        <taxon>Metazoa</taxon>
        <taxon>Spiralia</taxon>
        <taxon>Lophotrochozoa</taxon>
        <taxon>Mollusca</taxon>
        <taxon>Bivalvia</taxon>
        <taxon>Autobranchia</taxon>
        <taxon>Heteroconchia</taxon>
        <taxon>Euheterodonta</taxon>
        <taxon>Imparidentia</taxon>
        <taxon>Neoheterodontei</taxon>
        <taxon>Myida</taxon>
        <taxon>Dreissenoidea</taxon>
        <taxon>Dreissenidae</taxon>
        <taxon>Dreissena</taxon>
    </lineage>
</organism>
<feature type="region of interest" description="Disordered" evidence="1">
    <location>
        <begin position="82"/>
        <end position="104"/>
    </location>
</feature>
<comment type="caution">
    <text evidence="3">The sequence shown here is derived from an EMBL/GenBank/DDBJ whole genome shotgun (WGS) entry which is preliminary data.</text>
</comment>
<dbReference type="EMBL" id="JAIWYP010000015">
    <property type="protein sequence ID" value="KAH3700646.1"/>
    <property type="molecule type" value="Genomic_DNA"/>
</dbReference>
<gene>
    <name evidence="3" type="ORF">DPMN_075623</name>
</gene>
<name>A0A9D3YLF6_DREPO</name>
<dbReference type="Gene3D" id="2.60.40.10">
    <property type="entry name" value="Immunoglobulins"/>
    <property type="match status" value="1"/>
</dbReference>
<feature type="domain" description="Ig-like" evidence="2">
    <location>
        <begin position="11"/>
        <end position="106"/>
    </location>
</feature>
<proteinExistence type="predicted"/>
<dbReference type="Pfam" id="PF13895">
    <property type="entry name" value="Ig_2"/>
    <property type="match status" value="1"/>
</dbReference>
<dbReference type="InterPro" id="IPR007110">
    <property type="entry name" value="Ig-like_dom"/>
</dbReference>
<dbReference type="SUPFAM" id="SSF48726">
    <property type="entry name" value="Immunoglobulin"/>
    <property type="match status" value="1"/>
</dbReference>
<evidence type="ECO:0000313" key="3">
    <source>
        <dbReference type="EMBL" id="KAH3700646.1"/>
    </source>
</evidence>
<dbReference type="AlphaFoldDB" id="A0A9D3YLF6"/>
<accession>A0A9D3YLF6</accession>
<evidence type="ECO:0000313" key="4">
    <source>
        <dbReference type="Proteomes" id="UP000828390"/>
    </source>
</evidence>
<reference evidence="3" key="1">
    <citation type="journal article" date="2019" name="bioRxiv">
        <title>The Genome of the Zebra Mussel, Dreissena polymorpha: A Resource for Invasive Species Research.</title>
        <authorList>
            <person name="McCartney M.A."/>
            <person name="Auch B."/>
            <person name="Kono T."/>
            <person name="Mallez S."/>
            <person name="Zhang Y."/>
            <person name="Obille A."/>
            <person name="Becker A."/>
            <person name="Abrahante J.E."/>
            <person name="Garbe J."/>
            <person name="Badalamenti J.P."/>
            <person name="Herman A."/>
            <person name="Mangelson H."/>
            <person name="Liachko I."/>
            <person name="Sullivan S."/>
            <person name="Sone E.D."/>
            <person name="Koren S."/>
            <person name="Silverstein K.A.T."/>
            <person name="Beckman K.B."/>
            <person name="Gohl D.M."/>
        </authorList>
    </citation>
    <scope>NUCLEOTIDE SEQUENCE</scope>
    <source>
        <strain evidence="3">Duluth1</strain>
        <tissue evidence="3">Whole animal</tissue>
    </source>
</reference>
<evidence type="ECO:0000259" key="2">
    <source>
        <dbReference type="PROSITE" id="PS50835"/>
    </source>
</evidence>
<dbReference type="PROSITE" id="PS50835">
    <property type="entry name" value="IG_LIKE"/>
    <property type="match status" value="1"/>
</dbReference>
<dbReference type="Proteomes" id="UP000828390">
    <property type="component" value="Unassembled WGS sequence"/>
</dbReference>
<dbReference type="InterPro" id="IPR036179">
    <property type="entry name" value="Ig-like_dom_sf"/>
</dbReference>
<dbReference type="InterPro" id="IPR013783">
    <property type="entry name" value="Ig-like_fold"/>
</dbReference>
<evidence type="ECO:0000256" key="1">
    <source>
        <dbReference type="SAM" id="MobiDB-lite"/>
    </source>
</evidence>
<feature type="compositionally biased region" description="Polar residues" evidence="1">
    <location>
        <begin position="95"/>
        <end position="104"/>
    </location>
</feature>
<sequence length="162" mass="18048">MRMFCCGNECPKEVVLDPQGAVTTKGSKVKFACSISQCVTTHYPDTKFQMAHNGTEFGEATKTHESKDDKSFAYFEKQFNSPSDAGTYTCKVTPDEQQPAQSSSTSLIVEFLPAEDKPTFVRLNNGTNPISCLRDFSDSQDLVMAWDDRRTSCDRSENTKTV</sequence>